<sequence length="72" mass="8621">MYRFLLFSYSEYYPAGGMGDVVLKFNNLSDLLNKKDDLDSFEFIEIYDVKYDNMLYISNKDTIINEFTDYLK</sequence>
<gene>
    <name evidence="1" type="ORF">80A_00111</name>
</gene>
<protein>
    <submittedName>
        <fullName evidence="1">Uncharacterized protein</fullName>
    </submittedName>
</protein>
<dbReference type="Proteomes" id="UP001431528">
    <property type="component" value="Segment"/>
</dbReference>
<organism evidence="1 2">
    <name type="scientific">Staphylococcus phage 80A</name>
    <dbReference type="NCBI Taxonomy" id="3038195"/>
    <lineage>
        <taxon>Viruses</taxon>
        <taxon>Duplodnaviria</taxon>
        <taxon>Heunggongvirae</taxon>
        <taxon>Uroviricota</taxon>
        <taxon>Caudoviricetes</taxon>
        <taxon>Herelleviridae</taxon>
        <taxon>Twortvirinae</taxon>
        <taxon>Sepunavirus</taxon>
    </lineage>
</organism>
<evidence type="ECO:0000313" key="2">
    <source>
        <dbReference type="Proteomes" id="UP001431528"/>
    </source>
</evidence>
<proteinExistence type="predicted"/>
<accession>A0AAX3Y3G4</accession>
<name>A0AAX3Y3G4_9CAUD</name>
<evidence type="ECO:0000313" key="1">
    <source>
        <dbReference type="EMBL" id="WJJ57890.1"/>
    </source>
</evidence>
<reference evidence="1" key="1">
    <citation type="journal article" date="2023" name="Front. Cell. Infect. Microbiol.">
        <title>Isolation and in vitro characterization of novel S. epidermidis phages for therapeutic applications.</title>
        <authorList>
            <person name="Strancar V."/>
            <person name="Marusic M."/>
            <person name="Tusar J."/>
            <person name="Pracek N."/>
            <person name="Kolenc M."/>
            <person name="Suster K."/>
            <person name="Horvat S."/>
            <person name="Janez N."/>
            <person name="Peterka M."/>
        </authorList>
    </citation>
    <scope>NUCLEOTIDE SEQUENCE</scope>
</reference>
<dbReference type="EMBL" id="OQ448193">
    <property type="protein sequence ID" value="WJJ57890.1"/>
    <property type="molecule type" value="Genomic_DNA"/>
</dbReference>